<comment type="subcellular location">
    <subcellularLocation>
        <location evidence="1">Cell membrane</location>
        <topology evidence="1">Multi-pass membrane protein</topology>
    </subcellularLocation>
</comment>
<evidence type="ECO:0000256" key="7">
    <source>
        <dbReference type="ARBA" id="ARBA00023224"/>
    </source>
</evidence>
<feature type="coiled-coil region" evidence="10">
    <location>
        <begin position="434"/>
        <end position="461"/>
    </location>
</feature>
<dbReference type="Gene3D" id="1.10.287.950">
    <property type="entry name" value="Methyl-accepting chemotaxis protein"/>
    <property type="match status" value="1"/>
</dbReference>
<sequence length="628" mass="68872">MLESIKERITVRNKLLLFILIPLFIISVILLYRNYTAVTTSITETVEETSLQQTEGYTQVIDNWLEAKKNETRILAKTLELEEGWSENRDVWALVDKLDREALEDTFESLMLIDRTGRAWTTQDRSIHDVSNRDYFLEAKRKNELIVSEAMRSKMTGEHIFTISLPVKNETGKTVAVLSGTTLLKPLQQIVNNMGLGETGYAYLVEGDGQVIAHPTQALELNILDSSQEAITKNLANIGKKMVAEKKGTDRYTYQGQEQYVYYHPVEGTDWSLALIVPVEELTAAGKKIVTQSTIGYIALFLIIAAVVFFISNSIGKTINEILDVLDKAADGDLTERAESKTNDELGRMADAINRTFDSFAETINKLINMADEVASAGQELSASAEEADATIETTSDQVDQMAGGIQQVAASSQEVNAFSEEATATAHEGNENIETAVEQMKEIDQKVNDVETVVKDLSETSEEIEKIIQLITDIADQTNLLALNAAIEAARAGEHGHGFAVVADEIRELAEQTGEATEEIAGLITETQEGSKEATEAINAGVAAVDKGERIITEAGNAFEEITQAIEETSTQVQETSSATQQLASNSDEVARATDQIEAISDEITDASVELAHLAEDLESMVKQFEV</sequence>
<dbReference type="GO" id="GO:0007165">
    <property type="term" value="P:signal transduction"/>
    <property type="evidence" value="ECO:0007669"/>
    <property type="project" value="UniProtKB-KW"/>
</dbReference>
<keyword evidence="10" id="KW-0175">Coiled coil</keyword>
<reference evidence="14 15" key="1">
    <citation type="journal article" date="2010" name="Stand. Genomic Sci.">
        <title>Complete genome sequence of Acetohalobium arabaticum type strain (Z-7288).</title>
        <authorList>
            <person name="Sikorski J."/>
            <person name="Lapidus A."/>
            <person name="Chertkov O."/>
            <person name="Lucas S."/>
            <person name="Copeland A."/>
            <person name="Glavina Del Rio T."/>
            <person name="Nolan M."/>
            <person name="Tice H."/>
            <person name="Cheng J.F."/>
            <person name="Han C."/>
            <person name="Brambilla E."/>
            <person name="Pitluck S."/>
            <person name="Liolios K."/>
            <person name="Ivanova N."/>
            <person name="Mavromatis K."/>
            <person name="Mikhailova N."/>
            <person name="Pati A."/>
            <person name="Bruce D."/>
            <person name="Detter C."/>
            <person name="Tapia R."/>
            <person name="Goodwin L."/>
            <person name="Chen A."/>
            <person name="Palaniappan K."/>
            <person name="Land M."/>
            <person name="Hauser L."/>
            <person name="Chang Y.J."/>
            <person name="Jeffries C.D."/>
            <person name="Rohde M."/>
            <person name="Goker M."/>
            <person name="Spring S."/>
            <person name="Woyke T."/>
            <person name="Bristow J."/>
            <person name="Eisen J.A."/>
            <person name="Markowitz V."/>
            <person name="Hugenholtz P."/>
            <person name="Kyrpides N.C."/>
            <person name="Klenk H.P."/>
        </authorList>
    </citation>
    <scope>NUCLEOTIDE SEQUENCE [LARGE SCALE GENOMIC DNA]</scope>
    <source>
        <strain evidence="15">ATCC 49924 / DSM 5501 / Z-7288</strain>
    </source>
</reference>
<dbReference type="Pfam" id="PF00672">
    <property type="entry name" value="HAMP"/>
    <property type="match status" value="1"/>
</dbReference>
<dbReference type="SUPFAM" id="SSF103190">
    <property type="entry name" value="Sensory domain-like"/>
    <property type="match status" value="1"/>
</dbReference>
<dbReference type="RefSeq" id="WP_013278795.1">
    <property type="nucleotide sequence ID" value="NC_014378.1"/>
</dbReference>
<evidence type="ECO:0000256" key="11">
    <source>
        <dbReference type="SAM" id="Phobius"/>
    </source>
</evidence>
<dbReference type="CDD" id="cd11386">
    <property type="entry name" value="MCP_signal"/>
    <property type="match status" value="1"/>
</dbReference>
<dbReference type="eggNOG" id="COG0840">
    <property type="taxonomic scope" value="Bacteria"/>
</dbReference>
<dbReference type="GO" id="GO:0006935">
    <property type="term" value="P:chemotaxis"/>
    <property type="evidence" value="ECO:0007669"/>
    <property type="project" value="UniProtKB-KW"/>
</dbReference>
<evidence type="ECO:0000256" key="4">
    <source>
        <dbReference type="ARBA" id="ARBA00022692"/>
    </source>
</evidence>
<dbReference type="AlphaFoldDB" id="D9QS59"/>
<feature type="transmembrane region" description="Helical" evidence="11">
    <location>
        <begin position="294"/>
        <end position="312"/>
    </location>
</feature>
<dbReference type="STRING" id="574087.Acear_1846"/>
<evidence type="ECO:0000259" key="13">
    <source>
        <dbReference type="PROSITE" id="PS50885"/>
    </source>
</evidence>
<dbReference type="PROSITE" id="PS50885">
    <property type="entry name" value="HAMP"/>
    <property type="match status" value="1"/>
</dbReference>
<dbReference type="HOGENOM" id="CLU_000445_107_12_9"/>
<organism evidence="14 15">
    <name type="scientific">Acetohalobium arabaticum (strain ATCC 49924 / DSM 5501 / Z-7288)</name>
    <dbReference type="NCBI Taxonomy" id="574087"/>
    <lineage>
        <taxon>Bacteria</taxon>
        <taxon>Bacillati</taxon>
        <taxon>Bacillota</taxon>
        <taxon>Clostridia</taxon>
        <taxon>Halanaerobiales</taxon>
        <taxon>Halobacteroidaceae</taxon>
        <taxon>Acetohalobium</taxon>
    </lineage>
</organism>
<feature type="domain" description="Methyl-accepting transducer" evidence="12">
    <location>
        <begin position="363"/>
        <end position="599"/>
    </location>
</feature>
<dbReference type="Gene3D" id="3.30.450.20">
    <property type="entry name" value="PAS domain"/>
    <property type="match status" value="2"/>
</dbReference>
<dbReference type="PANTHER" id="PTHR32089">
    <property type="entry name" value="METHYL-ACCEPTING CHEMOTAXIS PROTEIN MCPB"/>
    <property type="match status" value="1"/>
</dbReference>
<dbReference type="InterPro" id="IPR033479">
    <property type="entry name" value="dCache_1"/>
</dbReference>
<gene>
    <name evidence="14" type="ordered locus">Acear_1846</name>
</gene>
<evidence type="ECO:0000259" key="12">
    <source>
        <dbReference type="PROSITE" id="PS50111"/>
    </source>
</evidence>
<dbReference type="OrthoDB" id="9762005at2"/>
<dbReference type="Pfam" id="PF02743">
    <property type="entry name" value="dCache_1"/>
    <property type="match status" value="1"/>
</dbReference>
<evidence type="ECO:0000256" key="3">
    <source>
        <dbReference type="ARBA" id="ARBA00022500"/>
    </source>
</evidence>
<comment type="similarity">
    <text evidence="8">Belongs to the methyl-accepting chemotaxis (MCP) protein family.</text>
</comment>
<dbReference type="Proteomes" id="UP000001661">
    <property type="component" value="Chromosome"/>
</dbReference>
<evidence type="ECO:0000256" key="1">
    <source>
        <dbReference type="ARBA" id="ARBA00004651"/>
    </source>
</evidence>
<dbReference type="GO" id="GO:0005886">
    <property type="term" value="C:plasma membrane"/>
    <property type="evidence" value="ECO:0007669"/>
    <property type="project" value="UniProtKB-SubCell"/>
</dbReference>
<protein>
    <submittedName>
        <fullName evidence="14">Methyl-accepting chemotaxis sensory transducer with Cache sensor</fullName>
    </submittedName>
</protein>
<keyword evidence="15" id="KW-1185">Reference proteome</keyword>
<dbReference type="EMBL" id="CP002105">
    <property type="protein sequence ID" value="ADL13350.1"/>
    <property type="molecule type" value="Genomic_DNA"/>
</dbReference>
<dbReference type="CDD" id="cd12914">
    <property type="entry name" value="PDC1_DGC_like"/>
    <property type="match status" value="1"/>
</dbReference>
<evidence type="ECO:0000256" key="5">
    <source>
        <dbReference type="ARBA" id="ARBA00022989"/>
    </source>
</evidence>
<dbReference type="PROSITE" id="PS50111">
    <property type="entry name" value="CHEMOTAXIS_TRANSDUC_2"/>
    <property type="match status" value="1"/>
</dbReference>
<dbReference type="SMART" id="SM00304">
    <property type="entry name" value="HAMP"/>
    <property type="match status" value="2"/>
</dbReference>
<keyword evidence="2" id="KW-1003">Cell membrane</keyword>
<keyword evidence="4 11" id="KW-0812">Transmembrane</keyword>
<dbReference type="InterPro" id="IPR029151">
    <property type="entry name" value="Sensor-like_sf"/>
</dbReference>
<keyword evidence="7 9" id="KW-0807">Transducer</keyword>
<evidence type="ECO:0000256" key="9">
    <source>
        <dbReference type="PROSITE-ProRule" id="PRU00284"/>
    </source>
</evidence>
<evidence type="ECO:0000313" key="15">
    <source>
        <dbReference type="Proteomes" id="UP000001661"/>
    </source>
</evidence>
<dbReference type="InterPro" id="IPR003660">
    <property type="entry name" value="HAMP_dom"/>
</dbReference>
<evidence type="ECO:0000256" key="8">
    <source>
        <dbReference type="ARBA" id="ARBA00029447"/>
    </source>
</evidence>
<dbReference type="FunFam" id="1.10.287.950:FF:000001">
    <property type="entry name" value="Methyl-accepting chemotaxis sensory transducer"/>
    <property type="match status" value="1"/>
</dbReference>
<evidence type="ECO:0000256" key="2">
    <source>
        <dbReference type="ARBA" id="ARBA00022475"/>
    </source>
</evidence>
<dbReference type="CDD" id="cd12912">
    <property type="entry name" value="PDC2_MCP_like"/>
    <property type="match status" value="1"/>
</dbReference>
<keyword evidence="3" id="KW-0145">Chemotaxis</keyword>
<dbReference type="SMART" id="SM00283">
    <property type="entry name" value="MA"/>
    <property type="match status" value="1"/>
</dbReference>
<feature type="transmembrane region" description="Helical" evidence="11">
    <location>
        <begin position="15"/>
        <end position="32"/>
    </location>
</feature>
<dbReference type="SUPFAM" id="SSF58104">
    <property type="entry name" value="Methyl-accepting chemotaxis protein (MCP) signaling domain"/>
    <property type="match status" value="1"/>
</dbReference>
<dbReference type="CDD" id="cd06225">
    <property type="entry name" value="HAMP"/>
    <property type="match status" value="1"/>
</dbReference>
<dbReference type="KEGG" id="aar:Acear_1846"/>
<dbReference type="Pfam" id="PF00015">
    <property type="entry name" value="MCPsignal"/>
    <property type="match status" value="1"/>
</dbReference>
<feature type="domain" description="HAMP" evidence="13">
    <location>
        <begin position="313"/>
        <end position="365"/>
    </location>
</feature>
<name>D9QS59_ACEAZ</name>
<keyword evidence="5 11" id="KW-1133">Transmembrane helix</keyword>
<dbReference type="PANTHER" id="PTHR32089:SF112">
    <property type="entry name" value="LYSOZYME-LIKE PROTEIN-RELATED"/>
    <property type="match status" value="1"/>
</dbReference>
<accession>D9QS59</accession>
<evidence type="ECO:0000256" key="10">
    <source>
        <dbReference type="SAM" id="Coils"/>
    </source>
</evidence>
<proteinExistence type="inferred from homology"/>
<keyword evidence="6 11" id="KW-0472">Membrane</keyword>
<evidence type="ECO:0000313" key="14">
    <source>
        <dbReference type="EMBL" id="ADL13350.1"/>
    </source>
</evidence>
<evidence type="ECO:0000256" key="6">
    <source>
        <dbReference type="ARBA" id="ARBA00023136"/>
    </source>
</evidence>
<feature type="coiled-coil region" evidence="10">
    <location>
        <begin position="584"/>
        <end position="618"/>
    </location>
</feature>
<dbReference type="InterPro" id="IPR004089">
    <property type="entry name" value="MCPsignal_dom"/>
</dbReference>